<evidence type="ECO:0008006" key="5">
    <source>
        <dbReference type="Google" id="ProtNLM"/>
    </source>
</evidence>
<dbReference type="EMBL" id="VHLG01000010">
    <property type="protein sequence ID" value="TPW29145.1"/>
    <property type="molecule type" value="Genomic_DNA"/>
</dbReference>
<evidence type="ECO:0000256" key="1">
    <source>
        <dbReference type="SAM" id="MobiDB-lite"/>
    </source>
</evidence>
<feature type="transmembrane region" description="Helical" evidence="2">
    <location>
        <begin position="24"/>
        <end position="44"/>
    </location>
</feature>
<comment type="caution">
    <text evidence="3">The sequence shown here is derived from an EMBL/GenBank/DDBJ whole genome shotgun (WGS) entry which is preliminary data.</text>
</comment>
<organism evidence="3 4">
    <name type="scientific">Martelella alba</name>
    <dbReference type="NCBI Taxonomy" id="2590451"/>
    <lineage>
        <taxon>Bacteria</taxon>
        <taxon>Pseudomonadati</taxon>
        <taxon>Pseudomonadota</taxon>
        <taxon>Alphaproteobacteria</taxon>
        <taxon>Hyphomicrobiales</taxon>
        <taxon>Aurantimonadaceae</taxon>
        <taxon>Martelella</taxon>
    </lineage>
</organism>
<dbReference type="Gene3D" id="1.20.1600.10">
    <property type="entry name" value="Outer membrane efflux proteins (OEP)"/>
    <property type="match status" value="1"/>
</dbReference>
<dbReference type="AlphaFoldDB" id="A0A506U860"/>
<evidence type="ECO:0000256" key="2">
    <source>
        <dbReference type="SAM" id="Phobius"/>
    </source>
</evidence>
<evidence type="ECO:0000313" key="4">
    <source>
        <dbReference type="Proteomes" id="UP000318801"/>
    </source>
</evidence>
<keyword evidence="2" id="KW-0472">Membrane</keyword>
<keyword evidence="2" id="KW-1133">Transmembrane helix</keyword>
<dbReference type="SUPFAM" id="SSF56954">
    <property type="entry name" value="Outer membrane efflux proteins (OEP)"/>
    <property type="match status" value="1"/>
</dbReference>
<evidence type="ECO:0000313" key="3">
    <source>
        <dbReference type="EMBL" id="TPW29145.1"/>
    </source>
</evidence>
<name>A0A506U860_9HYPH</name>
<reference evidence="3 4" key="1">
    <citation type="submission" date="2019-06" db="EMBL/GenBank/DDBJ databases">
        <authorList>
            <person name="Li M."/>
        </authorList>
    </citation>
    <scope>NUCLEOTIDE SEQUENCE [LARGE SCALE GENOMIC DNA]</scope>
    <source>
        <strain evidence="3 4">BGMRC2036</strain>
    </source>
</reference>
<dbReference type="OrthoDB" id="7915215at2"/>
<accession>A0A506U860</accession>
<proteinExistence type="predicted"/>
<feature type="region of interest" description="Disordered" evidence="1">
    <location>
        <begin position="1"/>
        <end position="20"/>
    </location>
</feature>
<protein>
    <recommendedName>
        <fullName evidence="5">Outer membrane protein TolC</fullName>
    </recommendedName>
</protein>
<dbReference type="Proteomes" id="UP000318801">
    <property type="component" value="Unassembled WGS sequence"/>
</dbReference>
<dbReference type="RefSeq" id="WP_141149820.1">
    <property type="nucleotide sequence ID" value="NZ_VHLG01000010.1"/>
</dbReference>
<sequence>MNNNRDHQWGGSGNRQQGRGRRRVGSWAALFATASLVACASPALKSTRADIQVLQQTISEAPSAEPGTELDPVQLVETARVRGQDILKARIARAGAELALDERKSRRYPRISADARSFVTYDRSGGLTASNNVILGIDWDIAYTLLGLDKHAVEIAEELIPVQYELTRRKALLALLQAYAALSEMEFSRQKAGLEADALACKADGLKAESALGNVSVAEQNSLGLQLSAARSEVTAIKAAMAIQQDKVLALAGLEGRGDKVYAGKPVYPALDFLPDPAADDGKMCFAASGNSQLEDLLVEAAGAQLDLAKKSRYTKLTAALPSFMSQTGGLSFQFLVGYVLPIIDQGDSIRLTEQARLDLLSTILTAKENRQTFLGDYQDISLKIAALQRDIAAAEPKVRAAALALESLPAAERCSGDVALAEARLERAKAVFEMSMARAAAKLLCAPLTSDQS</sequence>
<keyword evidence="4" id="KW-1185">Reference proteome</keyword>
<keyword evidence="2" id="KW-0812">Transmembrane</keyword>
<gene>
    <name evidence="3" type="ORF">FJU08_14940</name>
</gene>